<dbReference type="AlphaFoldDB" id="A0A4Y7QG89"/>
<gene>
    <name evidence="3" type="ORF">BD410DRAFT_783757</name>
</gene>
<proteinExistence type="predicted"/>
<evidence type="ECO:0000256" key="2">
    <source>
        <dbReference type="SAM" id="MobiDB-lite"/>
    </source>
</evidence>
<dbReference type="OrthoDB" id="2442602at2759"/>
<evidence type="ECO:0000313" key="4">
    <source>
        <dbReference type="Proteomes" id="UP000294933"/>
    </source>
</evidence>
<feature type="region of interest" description="Disordered" evidence="2">
    <location>
        <begin position="84"/>
        <end position="152"/>
    </location>
</feature>
<protein>
    <submittedName>
        <fullName evidence="3">Uncharacterized protein</fullName>
    </submittedName>
</protein>
<name>A0A4Y7QG89_9AGAM</name>
<organism evidence="3 4">
    <name type="scientific">Rickenella mellea</name>
    <dbReference type="NCBI Taxonomy" id="50990"/>
    <lineage>
        <taxon>Eukaryota</taxon>
        <taxon>Fungi</taxon>
        <taxon>Dikarya</taxon>
        <taxon>Basidiomycota</taxon>
        <taxon>Agaricomycotina</taxon>
        <taxon>Agaricomycetes</taxon>
        <taxon>Hymenochaetales</taxon>
        <taxon>Rickenellaceae</taxon>
        <taxon>Rickenella</taxon>
    </lineage>
</organism>
<keyword evidence="1" id="KW-0175">Coiled coil</keyword>
<evidence type="ECO:0000256" key="1">
    <source>
        <dbReference type="SAM" id="Coils"/>
    </source>
</evidence>
<feature type="region of interest" description="Disordered" evidence="2">
    <location>
        <begin position="1"/>
        <end position="23"/>
    </location>
</feature>
<feature type="coiled-coil region" evidence="1">
    <location>
        <begin position="33"/>
        <end position="67"/>
    </location>
</feature>
<dbReference type="VEuPathDB" id="FungiDB:BD410DRAFT_783757"/>
<keyword evidence="4" id="KW-1185">Reference proteome</keyword>
<feature type="compositionally biased region" description="Basic and acidic residues" evidence="2">
    <location>
        <begin position="117"/>
        <end position="152"/>
    </location>
</feature>
<evidence type="ECO:0000313" key="3">
    <source>
        <dbReference type="EMBL" id="TDL26657.1"/>
    </source>
</evidence>
<feature type="compositionally biased region" description="Basic and acidic residues" evidence="2">
    <location>
        <begin position="1"/>
        <end position="13"/>
    </location>
</feature>
<reference evidence="3 4" key="1">
    <citation type="submission" date="2018-06" db="EMBL/GenBank/DDBJ databases">
        <title>A transcriptomic atlas of mushroom development highlights an independent origin of complex multicellularity.</title>
        <authorList>
            <consortium name="DOE Joint Genome Institute"/>
            <person name="Krizsan K."/>
            <person name="Almasi E."/>
            <person name="Merenyi Z."/>
            <person name="Sahu N."/>
            <person name="Viragh M."/>
            <person name="Koszo T."/>
            <person name="Mondo S."/>
            <person name="Kiss B."/>
            <person name="Balint B."/>
            <person name="Kues U."/>
            <person name="Barry K."/>
            <person name="Hegedus J.C."/>
            <person name="Henrissat B."/>
            <person name="Johnson J."/>
            <person name="Lipzen A."/>
            <person name="Ohm R."/>
            <person name="Nagy I."/>
            <person name="Pangilinan J."/>
            <person name="Yan J."/>
            <person name="Xiong Y."/>
            <person name="Grigoriev I.V."/>
            <person name="Hibbett D.S."/>
            <person name="Nagy L.G."/>
        </authorList>
    </citation>
    <scope>NUCLEOTIDE SEQUENCE [LARGE SCALE GENOMIC DNA]</scope>
    <source>
        <strain evidence="3 4">SZMC22713</strain>
    </source>
</reference>
<sequence length="152" mass="17331">MEKADPEGREKSKLAANRGNKYKEKFHALRTRYDNVTSKHEEYRRELEQADAQLKKLQAENDLLLDAMSIAALGQPTLLQYLISPIPEPPPYQNGHGNGLTHSHREQRTNGVNSSEGGHDFNPHPRLLDERDGHLHPDHEYHDSREPNGRSA</sequence>
<dbReference type="STRING" id="50990.A0A4Y7QG89"/>
<dbReference type="EMBL" id="ML170161">
    <property type="protein sequence ID" value="TDL26657.1"/>
    <property type="molecule type" value="Genomic_DNA"/>
</dbReference>
<dbReference type="Proteomes" id="UP000294933">
    <property type="component" value="Unassembled WGS sequence"/>
</dbReference>
<accession>A0A4Y7QG89</accession>